<dbReference type="PANTHER" id="PTHR33710:SF71">
    <property type="entry name" value="ENDONUCLEASE_EXONUCLEASE_PHOSPHATASE DOMAIN-CONTAINING PROTEIN"/>
    <property type="match status" value="1"/>
</dbReference>
<reference evidence="3" key="1">
    <citation type="journal article" date="2019" name="Curr. Biol.">
        <title>Genome Sequence of Striga asiatica Provides Insight into the Evolution of Plant Parasitism.</title>
        <authorList>
            <person name="Yoshida S."/>
            <person name="Kim S."/>
            <person name="Wafula E.K."/>
            <person name="Tanskanen J."/>
            <person name="Kim Y.M."/>
            <person name="Honaas L."/>
            <person name="Yang Z."/>
            <person name="Spallek T."/>
            <person name="Conn C.E."/>
            <person name="Ichihashi Y."/>
            <person name="Cheong K."/>
            <person name="Cui S."/>
            <person name="Der J.P."/>
            <person name="Gundlach H."/>
            <person name="Jiao Y."/>
            <person name="Hori C."/>
            <person name="Ishida J.K."/>
            <person name="Kasahara H."/>
            <person name="Kiba T."/>
            <person name="Kim M.S."/>
            <person name="Koo N."/>
            <person name="Laohavisit A."/>
            <person name="Lee Y.H."/>
            <person name="Lumba S."/>
            <person name="McCourt P."/>
            <person name="Mortimer J.C."/>
            <person name="Mutuku J.M."/>
            <person name="Nomura T."/>
            <person name="Sasaki-Sekimoto Y."/>
            <person name="Seto Y."/>
            <person name="Wang Y."/>
            <person name="Wakatake T."/>
            <person name="Sakakibara H."/>
            <person name="Demura T."/>
            <person name="Yamaguchi S."/>
            <person name="Yoneyama K."/>
            <person name="Manabe R.I."/>
            <person name="Nelson D.C."/>
            <person name="Schulman A.H."/>
            <person name="Timko M.P."/>
            <person name="dePamphilis C.W."/>
            <person name="Choi D."/>
            <person name="Shirasu K."/>
        </authorList>
    </citation>
    <scope>NUCLEOTIDE SEQUENCE [LARGE SCALE GENOMIC DNA]</scope>
    <source>
        <strain evidence="3">cv. UVA1</strain>
    </source>
</reference>
<feature type="compositionally biased region" description="Pro residues" evidence="1">
    <location>
        <begin position="224"/>
        <end position="235"/>
    </location>
</feature>
<organism evidence="2 3">
    <name type="scientific">Striga asiatica</name>
    <name type="common">Asiatic witchweed</name>
    <name type="synonym">Buchnera asiatica</name>
    <dbReference type="NCBI Taxonomy" id="4170"/>
    <lineage>
        <taxon>Eukaryota</taxon>
        <taxon>Viridiplantae</taxon>
        <taxon>Streptophyta</taxon>
        <taxon>Embryophyta</taxon>
        <taxon>Tracheophyta</taxon>
        <taxon>Spermatophyta</taxon>
        <taxon>Magnoliopsida</taxon>
        <taxon>eudicotyledons</taxon>
        <taxon>Gunneridae</taxon>
        <taxon>Pentapetalae</taxon>
        <taxon>asterids</taxon>
        <taxon>lamiids</taxon>
        <taxon>Lamiales</taxon>
        <taxon>Orobanchaceae</taxon>
        <taxon>Buchnereae</taxon>
        <taxon>Striga</taxon>
    </lineage>
</organism>
<dbReference type="Proteomes" id="UP000325081">
    <property type="component" value="Unassembled WGS sequence"/>
</dbReference>
<evidence type="ECO:0000313" key="2">
    <source>
        <dbReference type="EMBL" id="GER31326.1"/>
    </source>
</evidence>
<name>A0A5A7PFJ2_STRAF</name>
<dbReference type="OrthoDB" id="1750912at2759"/>
<dbReference type="SUPFAM" id="SSF56219">
    <property type="entry name" value="DNase I-like"/>
    <property type="match status" value="1"/>
</dbReference>
<dbReference type="PANTHER" id="PTHR33710">
    <property type="entry name" value="BNAC02G09200D PROTEIN"/>
    <property type="match status" value="1"/>
</dbReference>
<dbReference type="EMBL" id="BKCP01004450">
    <property type="protein sequence ID" value="GER31326.1"/>
    <property type="molecule type" value="Genomic_DNA"/>
</dbReference>
<proteinExistence type="predicted"/>
<gene>
    <name evidence="2" type="ORF">STAS_07323</name>
</gene>
<dbReference type="Gene3D" id="3.60.10.10">
    <property type="entry name" value="Endonuclease/exonuclease/phosphatase"/>
    <property type="match status" value="1"/>
</dbReference>
<dbReference type="AlphaFoldDB" id="A0A5A7PFJ2"/>
<evidence type="ECO:0000313" key="3">
    <source>
        <dbReference type="Proteomes" id="UP000325081"/>
    </source>
</evidence>
<evidence type="ECO:0000256" key="1">
    <source>
        <dbReference type="SAM" id="MobiDB-lite"/>
    </source>
</evidence>
<sequence length="299" mass="33750">MGDRNDLRTADDKVGGMKRSSRSFMGFNSFINNMAMNELPMLGYQFTWCNLRSEEGLVEKKLDKAFASMEWTQTFPNATVSNRVRSSSDHSLLLLNMGQQQHKRTTRFHFDKRWIGMEGFKETVEAAWSHQTEGTPFYKLKEKLETLRKDKSDNYWDQWNTTSSAANEPNVRERKLVRARSCSFKARSFNNRAELEHEIELVYYSNEHEHADTLEIRSQLSPSPKSPSPHPPDPVGPSSSSSFPAICSTLALKQSSCPTQGSGFAPPSLSFTARYLLHASTLALVHGLRSAPPSPSTHA</sequence>
<keyword evidence="3" id="KW-1185">Reference proteome</keyword>
<protein>
    <submittedName>
        <fullName evidence="2">DNAse I-like superfamily protein</fullName>
    </submittedName>
</protein>
<dbReference type="InterPro" id="IPR036691">
    <property type="entry name" value="Endo/exonu/phosph_ase_sf"/>
</dbReference>
<comment type="caution">
    <text evidence="2">The sequence shown here is derived from an EMBL/GenBank/DDBJ whole genome shotgun (WGS) entry which is preliminary data.</text>
</comment>
<accession>A0A5A7PFJ2</accession>
<feature type="region of interest" description="Disordered" evidence="1">
    <location>
        <begin position="218"/>
        <end position="241"/>
    </location>
</feature>